<feature type="region of interest" description="Disordered" evidence="7">
    <location>
        <begin position="1232"/>
        <end position="1273"/>
    </location>
</feature>
<feature type="compositionally biased region" description="Basic and acidic residues" evidence="7">
    <location>
        <begin position="1234"/>
        <end position="1259"/>
    </location>
</feature>
<comment type="subcellular location">
    <subcellularLocation>
        <location evidence="1">Membrane</location>
        <topology evidence="1">Multi-pass membrane protein</topology>
    </subcellularLocation>
</comment>
<dbReference type="Gene3D" id="1.20.1250.20">
    <property type="entry name" value="MFS general substrate transporter like domains"/>
    <property type="match status" value="2"/>
</dbReference>
<dbReference type="AlphaFoldDB" id="A0A8H7B038"/>
<feature type="region of interest" description="Disordered" evidence="7">
    <location>
        <begin position="1"/>
        <end position="45"/>
    </location>
</feature>
<evidence type="ECO:0000256" key="3">
    <source>
        <dbReference type="ARBA" id="ARBA00022448"/>
    </source>
</evidence>
<accession>A0A8H7B038</accession>
<dbReference type="EMBL" id="JAAABM010000017">
    <property type="protein sequence ID" value="KAF7672200.1"/>
    <property type="molecule type" value="Genomic_DNA"/>
</dbReference>
<reference evidence="10" key="2">
    <citation type="submission" date="2020-08" db="EMBL/GenBank/DDBJ databases">
        <title>Draft Genome Sequence of Cumin Blight Pathogen Alternaria burnsii.</title>
        <authorList>
            <person name="Feng Z."/>
        </authorList>
    </citation>
    <scope>NUCLEOTIDE SEQUENCE</scope>
    <source>
        <strain evidence="10">CBS107.38</strain>
    </source>
</reference>
<feature type="transmembrane region" description="Helical" evidence="8">
    <location>
        <begin position="99"/>
        <end position="122"/>
    </location>
</feature>
<feature type="compositionally biased region" description="Low complexity" evidence="7">
    <location>
        <begin position="456"/>
        <end position="470"/>
    </location>
</feature>
<feature type="transmembrane region" description="Helical" evidence="8">
    <location>
        <begin position="189"/>
        <end position="211"/>
    </location>
</feature>
<feature type="transmembrane region" description="Helical" evidence="8">
    <location>
        <begin position="351"/>
        <end position="372"/>
    </location>
</feature>
<evidence type="ECO:0000259" key="9">
    <source>
        <dbReference type="PROSITE" id="PS50850"/>
    </source>
</evidence>
<dbReference type="InterPro" id="IPR011701">
    <property type="entry name" value="MFS"/>
</dbReference>
<dbReference type="GO" id="GO:0016020">
    <property type="term" value="C:membrane"/>
    <property type="evidence" value="ECO:0007669"/>
    <property type="project" value="UniProtKB-SubCell"/>
</dbReference>
<evidence type="ECO:0000256" key="5">
    <source>
        <dbReference type="ARBA" id="ARBA00022989"/>
    </source>
</evidence>
<feature type="transmembrane region" description="Helical" evidence="8">
    <location>
        <begin position="384"/>
        <end position="402"/>
    </location>
</feature>
<feature type="transmembrane region" description="Helical" evidence="8">
    <location>
        <begin position="223"/>
        <end position="242"/>
    </location>
</feature>
<evidence type="ECO:0000256" key="2">
    <source>
        <dbReference type="ARBA" id="ARBA00006727"/>
    </source>
</evidence>
<dbReference type="GO" id="GO:0022857">
    <property type="term" value="F:transmembrane transporter activity"/>
    <property type="evidence" value="ECO:0007669"/>
    <property type="project" value="InterPro"/>
</dbReference>
<keyword evidence="3" id="KW-0813">Transport</keyword>
<feature type="transmembrane region" description="Helical" evidence="8">
    <location>
        <begin position="296"/>
        <end position="314"/>
    </location>
</feature>
<evidence type="ECO:0000256" key="4">
    <source>
        <dbReference type="ARBA" id="ARBA00022692"/>
    </source>
</evidence>
<feature type="transmembrane region" description="Helical" evidence="8">
    <location>
        <begin position="263"/>
        <end position="284"/>
    </location>
</feature>
<reference evidence="10" key="1">
    <citation type="submission" date="2020-01" db="EMBL/GenBank/DDBJ databases">
        <authorList>
            <person name="Feng Z.H.Z."/>
        </authorList>
    </citation>
    <scope>NUCLEOTIDE SEQUENCE</scope>
    <source>
        <strain evidence="10">CBS107.38</strain>
    </source>
</reference>
<dbReference type="RefSeq" id="XP_038782558.1">
    <property type="nucleotide sequence ID" value="XM_038934757.1"/>
</dbReference>
<evidence type="ECO:0000256" key="7">
    <source>
        <dbReference type="SAM" id="MobiDB-lite"/>
    </source>
</evidence>
<evidence type="ECO:0000256" key="6">
    <source>
        <dbReference type="ARBA" id="ARBA00023136"/>
    </source>
</evidence>
<dbReference type="PANTHER" id="PTHR11360">
    <property type="entry name" value="MONOCARBOXYLATE TRANSPORTER"/>
    <property type="match status" value="1"/>
</dbReference>
<dbReference type="Pfam" id="PF07690">
    <property type="entry name" value="MFS_1"/>
    <property type="match status" value="1"/>
</dbReference>
<dbReference type="PROSITE" id="PS50850">
    <property type="entry name" value="MFS"/>
    <property type="match status" value="1"/>
</dbReference>
<protein>
    <submittedName>
        <fullName evidence="10">Mfs general substrate transporter</fullName>
    </submittedName>
</protein>
<dbReference type="CDD" id="cd17352">
    <property type="entry name" value="MFS_MCT_SLC16"/>
    <property type="match status" value="1"/>
</dbReference>
<dbReference type="InterPro" id="IPR050327">
    <property type="entry name" value="Proton-linked_MCT"/>
</dbReference>
<keyword evidence="11" id="KW-1185">Reference proteome</keyword>
<evidence type="ECO:0000313" key="10">
    <source>
        <dbReference type="EMBL" id="KAF7672200.1"/>
    </source>
</evidence>
<sequence length="1273" mass="140451">MSQTTSSVASIHEEKARLPHTDVEQPAVSLDEKQPDTTEPPAVVSPFHPSQFPDGGRDAYLCLLGGFCCLFCSFGWLNAVGVFQSYYQRNQLSDYSPSTIAWIASLEIFVMFAPGPIVGFIYDNYGPRYILLFGTFFHVFGLMMTSLCTEYWQFVLAQGICSPLGLNCIFQAGTSTIPTWFFKKRGLAYGVMAAGSGLGGIIFPIMATHLIPQIGYGWTMRTLAFLILGMMGIAFVTVKSRLPPRPRKLELWVFLEPFKDTRFILLTIASFMFFMGMFIPINFIEVEAMSDGMSTRLAGYLLAVLNAASIFGRIIPGALADKVGKFNMQSLWCLVASILVLALALPASSNAAYITFAALYGFASGAFVSLLPAQIAHISKVDQIGIRVGVVFACISFAGLAGNPIAGAIVDQNNGKYWGLNVFSGAMLMAGSGHLCTTKWVNGYNPNIHRKYPRKPSGASGSDTSSSIPSPDVDSQALLPLVPHAAPTTEARSSQGQPLADSAWRSSLPGISIGAILKEKDADANQTLFDKSFSHARSKGLARDAANGSSPLAGCYSNAARIVETQYLQSILPSKDKLMLIVDYYAEYMIYWIGGIFHAPSFRRKLLVAYGQSSELDLQSLDWKWTALLFAILSSSIIGSAEGVSASWGYSLDDKVQLARVWGAASISCLNLGNYTSQYSIHSVQTIYIMHAYEHLVGSTNQWIALRSVCVVIAKGLGLHRLGPHPDDERITELTPDQKEAFIEREIGRRVWYGVVSQEWLCCTSQAAYTLTLQWRHFTSARPRTLDEETMTPLSNPATPTVTAVGHYFFDYAAVLLDVHNTMVELLDKDDATKYAAILKHDGEMRATCTEKVPACLSPRTPYDPSWPQWVTWARRLHQASVNHKIVMIHQNFLSKSFKDSRYTYSRWACMTAAQNIINIYNARDANEPQWWVEQAFVVTAGICMILELFHRAEADGEAQEYQLYVKKAVRFLQLFCTSSVAVHGVRLLMSLLQEYEKLKEASSTKTAASMETSASRPCACVSDNIEDISITDAARGTHAFPVVPDIQLPFDDAFNFDIDALGFDDLMDYLPSVEGSLDNNVFHASMLSANGWPTWYSSLVKHGFWFKSVNNATMSQDSDLHTTLVLDALSNGLNISMAELLGILGRQAPISNLLLEPILKLQQLAATTTLLAVPSIHSQKKAALGPIAGETEEERKDRKKFLITYWIALGLACLIAVSAVWTKVHMAAHKGQKKFETKKKPQSDVEKWHLRRQREREASLQMGQVDDQAPGA</sequence>
<keyword evidence="5 8" id="KW-1133">Transmembrane helix</keyword>
<evidence type="ECO:0000313" key="11">
    <source>
        <dbReference type="Proteomes" id="UP000596902"/>
    </source>
</evidence>
<organism evidence="10 11">
    <name type="scientific">Alternaria burnsii</name>
    <dbReference type="NCBI Taxonomy" id="1187904"/>
    <lineage>
        <taxon>Eukaryota</taxon>
        <taxon>Fungi</taxon>
        <taxon>Dikarya</taxon>
        <taxon>Ascomycota</taxon>
        <taxon>Pezizomycotina</taxon>
        <taxon>Dothideomycetes</taxon>
        <taxon>Pleosporomycetidae</taxon>
        <taxon>Pleosporales</taxon>
        <taxon>Pleosporineae</taxon>
        <taxon>Pleosporaceae</taxon>
        <taxon>Alternaria</taxon>
        <taxon>Alternaria sect. Alternaria</taxon>
    </lineage>
</organism>
<feature type="transmembrane region" description="Helical" evidence="8">
    <location>
        <begin position="129"/>
        <end position="152"/>
    </location>
</feature>
<keyword evidence="6 8" id="KW-0472">Membrane</keyword>
<dbReference type="SUPFAM" id="SSF103473">
    <property type="entry name" value="MFS general substrate transporter"/>
    <property type="match status" value="1"/>
</dbReference>
<comment type="similarity">
    <text evidence="2">Belongs to the major facilitator superfamily. Monocarboxylate porter (TC 2.A.1.13) family.</text>
</comment>
<dbReference type="Proteomes" id="UP000596902">
    <property type="component" value="Unassembled WGS sequence"/>
</dbReference>
<comment type="caution">
    <text evidence="10">The sequence shown here is derived from an EMBL/GenBank/DDBJ whole genome shotgun (WGS) entry which is preliminary data.</text>
</comment>
<evidence type="ECO:0000256" key="8">
    <source>
        <dbReference type="SAM" id="Phobius"/>
    </source>
</evidence>
<dbReference type="CDD" id="cd12148">
    <property type="entry name" value="fungal_TF_MHR"/>
    <property type="match status" value="1"/>
</dbReference>
<keyword evidence="4 8" id="KW-0812">Transmembrane</keyword>
<feature type="domain" description="Major facilitator superfamily (MFS) profile" evidence="9">
    <location>
        <begin position="58"/>
        <end position="449"/>
    </location>
</feature>
<dbReference type="PANTHER" id="PTHR11360:SF224">
    <property type="entry name" value="MAJOR FACILITATOR SUPERFAMILY (MFS) PROFILE DOMAIN-CONTAINING PROTEIN-RELATED"/>
    <property type="match status" value="1"/>
</dbReference>
<dbReference type="InterPro" id="IPR020846">
    <property type="entry name" value="MFS_dom"/>
</dbReference>
<evidence type="ECO:0000256" key="1">
    <source>
        <dbReference type="ARBA" id="ARBA00004141"/>
    </source>
</evidence>
<dbReference type="GeneID" id="62207935"/>
<dbReference type="InterPro" id="IPR036259">
    <property type="entry name" value="MFS_trans_sf"/>
</dbReference>
<proteinExistence type="inferred from homology"/>
<feature type="compositionally biased region" description="Basic and acidic residues" evidence="7">
    <location>
        <begin position="11"/>
        <end position="23"/>
    </location>
</feature>
<feature type="transmembrane region" description="Helical" evidence="8">
    <location>
        <begin position="59"/>
        <end position="79"/>
    </location>
</feature>
<feature type="region of interest" description="Disordered" evidence="7">
    <location>
        <begin position="451"/>
        <end position="470"/>
    </location>
</feature>
<name>A0A8H7B038_9PLEO</name>
<feature type="transmembrane region" description="Helical" evidence="8">
    <location>
        <begin position="326"/>
        <end position="345"/>
    </location>
</feature>
<gene>
    <name evidence="10" type="ORF">GT037_009710</name>
</gene>
<feature type="transmembrane region" description="Helical" evidence="8">
    <location>
        <begin position="1204"/>
        <end position="1225"/>
    </location>
</feature>